<dbReference type="PANTHER" id="PTHR46101">
    <property type="match status" value="1"/>
</dbReference>
<keyword evidence="3" id="KW-0812">Transmembrane</keyword>
<evidence type="ECO:0000313" key="4">
    <source>
        <dbReference type="EMBL" id="MEL4456599.1"/>
    </source>
</evidence>
<dbReference type="Gene3D" id="3.90.1150.10">
    <property type="entry name" value="Aspartate Aminotransferase, domain 1"/>
    <property type="match status" value="1"/>
</dbReference>
<keyword evidence="2" id="KW-0210">Decarboxylase</keyword>
<proteinExistence type="inferred from homology"/>
<dbReference type="GO" id="GO:0008483">
    <property type="term" value="F:transaminase activity"/>
    <property type="evidence" value="ECO:0007669"/>
    <property type="project" value="UniProtKB-KW"/>
</dbReference>
<feature type="transmembrane region" description="Helical" evidence="3">
    <location>
        <begin position="34"/>
        <end position="53"/>
    </location>
</feature>
<keyword evidence="3" id="KW-1133">Transmembrane helix</keyword>
<evidence type="ECO:0000256" key="1">
    <source>
        <dbReference type="ARBA" id="ARBA00009533"/>
    </source>
</evidence>
<dbReference type="InterPro" id="IPR015421">
    <property type="entry name" value="PyrdxlP-dep_Trfase_major"/>
</dbReference>
<dbReference type="Gene3D" id="3.40.640.10">
    <property type="entry name" value="Type I PLP-dependent aspartate aminotransferase-like (Major domain)"/>
    <property type="match status" value="1"/>
</dbReference>
<dbReference type="InterPro" id="IPR015422">
    <property type="entry name" value="PyrdxlP-dep_Trfase_small"/>
</dbReference>
<evidence type="ECO:0000313" key="5">
    <source>
        <dbReference type="Proteomes" id="UP001474120"/>
    </source>
</evidence>
<evidence type="ECO:0000256" key="3">
    <source>
        <dbReference type="SAM" id="Phobius"/>
    </source>
</evidence>
<keyword evidence="2" id="KW-0456">Lyase</keyword>
<keyword evidence="4" id="KW-0032">Aminotransferase</keyword>
<dbReference type="InterPro" id="IPR051151">
    <property type="entry name" value="Group_II_Decarboxylase"/>
</dbReference>
<dbReference type="Proteomes" id="UP001474120">
    <property type="component" value="Unassembled WGS sequence"/>
</dbReference>
<comment type="caution">
    <text evidence="4">The sequence shown here is derived from an EMBL/GenBank/DDBJ whole genome shotgun (WGS) entry which is preliminary data.</text>
</comment>
<comment type="similarity">
    <text evidence="1">Belongs to the group II decarboxylase family.</text>
</comment>
<sequence>GVYLSRKGLIENVLTKEAEYVEGMDLTLCGSRSGANAIAVYMILFTYGPYGWYEKISILQMRTNWFCKQLDQLDIPYFRNENMNIVTLYSSHVPKDLAEKYDLVPEQHNENNQWYKVVIMDHVEIDNLLQFINALKDRMKLA</sequence>
<evidence type="ECO:0000256" key="2">
    <source>
        <dbReference type="ARBA" id="ARBA00022793"/>
    </source>
</evidence>
<dbReference type="SUPFAM" id="SSF53383">
    <property type="entry name" value="PLP-dependent transferases"/>
    <property type="match status" value="1"/>
</dbReference>
<protein>
    <submittedName>
        <fullName evidence="4">Aspartate aminotransferase family protein</fullName>
    </submittedName>
</protein>
<gene>
    <name evidence="4" type="ORF">AABB81_11885</name>
</gene>
<name>A0ABU9L4N6_9FLAO</name>
<accession>A0ABU9L4N6</accession>
<keyword evidence="4" id="KW-0808">Transferase</keyword>
<dbReference type="EMBL" id="JBCDNA010000002">
    <property type="protein sequence ID" value="MEL4456599.1"/>
    <property type="molecule type" value="Genomic_DNA"/>
</dbReference>
<feature type="non-terminal residue" evidence="4">
    <location>
        <position position="1"/>
    </location>
</feature>
<dbReference type="PANTHER" id="PTHR46101:SF18">
    <property type="entry name" value="HISTIDINE DECARBOXYLASE"/>
    <property type="match status" value="1"/>
</dbReference>
<keyword evidence="3" id="KW-0472">Membrane</keyword>
<keyword evidence="5" id="KW-1185">Reference proteome</keyword>
<reference evidence="4 5" key="1">
    <citation type="submission" date="2024-04" db="EMBL/GenBank/DDBJ databases">
        <title>whole genome sequencing of Lutimonas vermicola strain IMCC1616.</title>
        <authorList>
            <person name="Bae S.S."/>
        </authorList>
    </citation>
    <scope>NUCLEOTIDE SEQUENCE [LARGE SCALE GENOMIC DNA]</scope>
    <source>
        <strain evidence="4 5">IMCC1616</strain>
    </source>
</reference>
<dbReference type="InterPro" id="IPR015424">
    <property type="entry name" value="PyrdxlP-dep_Trfase"/>
</dbReference>
<organism evidence="4 5">
    <name type="scientific">Lutimonas vermicola</name>
    <dbReference type="NCBI Taxonomy" id="414288"/>
    <lineage>
        <taxon>Bacteria</taxon>
        <taxon>Pseudomonadati</taxon>
        <taxon>Bacteroidota</taxon>
        <taxon>Flavobacteriia</taxon>
        <taxon>Flavobacteriales</taxon>
        <taxon>Flavobacteriaceae</taxon>
        <taxon>Lutimonas</taxon>
    </lineage>
</organism>